<feature type="region of interest" description="Disordered" evidence="1">
    <location>
        <begin position="102"/>
        <end position="146"/>
    </location>
</feature>
<organism evidence="3 4">
    <name type="scientific">Pristionchus mayeri</name>
    <dbReference type="NCBI Taxonomy" id="1317129"/>
    <lineage>
        <taxon>Eukaryota</taxon>
        <taxon>Metazoa</taxon>
        <taxon>Ecdysozoa</taxon>
        <taxon>Nematoda</taxon>
        <taxon>Chromadorea</taxon>
        <taxon>Rhabditida</taxon>
        <taxon>Rhabditina</taxon>
        <taxon>Diplogasteromorpha</taxon>
        <taxon>Diplogasteroidea</taxon>
        <taxon>Neodiplogasteridae</taxon>
        <taxon>Pristionchus</taxon>
    </lineage>
</organism>
<feature type="chain" id="PRO_5042997116" evidence="2">
    <location>
        <begin position="19"/>
        <end position="403"/>
    </location>
</feature>
<proteinExistence type="predicted"/>
<sequence>MLVPTVLLLLGAGFTVQAQQFEPFNENSINLDGLFGEEFDSINNAPPPPPPPIDETTVASPSTTTVSPIESIDAVDGEAKNPSQSGLIFDEVVFPPEEKIEETREEIGEGRVRPEEEKRGGISIYRPLEPKSNEKKKKSGSTGWTHTRKRLVKKGTNIVRAQWNVIPDNISTIRPHFQRKRRILTRVSHVKPVRPPTLRTSSKTRGIFRPAPVSRLAKTQWINVRDGRTRSKKTKGISRSRSRGTEERGRKMLNGLSDRRVLSRVARTDERRERGEKKLREQIKKSKKSELDQIDQISEQIQVKSARQRFEYALDRNALQDAVPAPSSPFRPLSTSSFSHYSPPPLLLPPLRTTQLSSIPRHRLNAHDAPVLLHRLHEGDWQRLRLLQREEKRMNEESRRRTR</sequence>
<dbReference type="EMBL" id="BTRK01000003">
    <property type="protein sequence ID" value="GMR42824.1"/>
    <property type="molecule type" value="Genomic_DNA"/>
</dbReference>
<accession>A0AAN4ZP18</accession>
<protein>
    <submittedName>
        <fullName evidence="3">Uncharacterized protein</fullName>
    </submittedName>
</protein>
<keyword evidence="4" id="KW-1185">Reference proteome</keyword>
<dbReference type="AlphaFoldDB" id="A0AAN4ZP18"/>
<feature type="region of interest" description="Disordered" evidence="1">
    <location>
        <begin position="227"/>
        <end position="287"/>
    </location>
</feature>
<evidence type="ECO:0000256" key="2">
    <source>
        <dbReference type="SAM" id="SignalP"/>
    </source>
</evidence>
<keyword evidence="2" id="KW-0732">Signal</keyword>
<dbReference type="Proteomes" id="UP001328107">
    <property type="component" value="Unassembled WGS sequence"/>
</dbReference>
<feature type="non-terminal residue" evidence="3">
    <location>
        <position position="403"/>
    </location>
</feature>
<feature type="compositionally biased region" description="Basic and acidic residues" evidence="1">
    <location>
        <begin position="257"/>
        <end position="287"/>
    </location>
</feature>
<name>A0AAN4ZP18_9BILA</name>
<feature type="compositionally biased region" description="Basic and acidic residues" evidence="1">
    <location>
        <begin position="102"/>
        <end position="120"/>
    </location>
</feature>
<comment type="caution">
    <text evidence="3">The sequence shown here is derived from an EMBL/GenBank/DDBJ whole genome shotgun (WGS) entry which is preliminary data.</text>
</comment>
<reference evidence="4" key="1">
    <citation type="submission" date="2022-10" db="EMBL/GenBank/DDBJ databases">
        <title>Genome assembly of Pristionchus species.</title>
        <authorList>
            <person name="Yoshida K."/>
            <person name="Sommer R.J."/>
        </authorList>
    </citation>
    <scope>NUCLEOTIDE SEQUENCE [LARGE SCALE GENOMIC DNA]</scope>
    <source>
        <strain evidence="4">RS5460</strain>
    </source>
</reference>
<gene>
    <name evidence="3" type="ORF">PMAYCL1PPCAC_13019</name>
</gene>
<evidence type="ECO:0000313" key="4">
    <source>
        <dbReference type="Proteomes" id="UP001328107"/>
    </source>
</evidence>
<evidence type="ECO:0000256" key="1">
    <source>
        <dbReference type="SAM" id="MobiDB-lite"/>
    </source>
</evidence>
<evidence type="ECO:0000313" key="3">
    <source>
        <dbReference type="EMBL" id="GMR42824.1"/>
    </source>
</evidence>
<feature type="compositionally biased region" description="Basic residues" evidence="1">
    <location>
        <begin position="230"/>
        <end position="242"/>
    </location>
</feature>
<feature type="signal peptide" evidence="2">
    <location>
        <begin position="1"/>
        <end position="18"/>
    </location>
</feature>